<dbReference type="Proteomes" id="UP000789702">
    <property type="component" value="Unassembled WGS sequence"/>
</dbReference>
<name>A0ACA9PE42_9GLOM</name>
<protein>
    <submittedName>
        <fullName evidence="1">11595_t:CDS:1</fullName>
    </submittedName>
</protein>
<proteinExistence type="predicted"/>
<evidence type="ECO:0000313" key="2">
    <source>
        <dbReference type="Proteomes" id="UP000789702"/>
    </source>
</evidence>
<keyword evidence="2" id="KW-1185">Reference proteome</keyword>
<accession>A0ACA9PE42</accession>
<sequence length="84" mass="9703">MAKSLTNTRDSIQCNKQNKSELNMNKKFTGSIKENKKNASKDTKISKKILKEYLHAIKKDPQRKPKENIRKPSTGNSNTNQINW</sequence>
<organism evidence="1 2">
    <name type="scientific">Dentiscutata heterogama</name>
    <dbReference type="NCBI Taxonomy" id="1316150"/>
    <lineage>
        <taxon>Eukaryota</taxon>
        <taxon>Fungi</taxon>
        <taxon>Fungi incertae sedis</taxon>
        <taxon>Mucoromycota</taxon>
        <taxon>Glomeromycotina</taxon>
        <taxon>Glomeromycetes</taxon>
        <taxon>Diversisporales</taxon>
        <taxon>Gigasporaceae</taxon>
        <taxon>Dentiscutata</taxon>
    </lineage>
</organism>
<dbReference type="EMBL" id="CAJVPU010026765">
    <property type="protein sequence ID" value="CAG8701127.1"/>
    <property type="molecule type" value="Genomic_DNA"/>
</dbReference>
<feature type="non-terminal residue" evidence="1">
    <location>
        <position position="84"/>
    </location>
</feature>
<gene>
    <name evidence="1" type="ORF">DHETER_LOCUS11760</name>
</gene>
<reference evidence="1" key="1">
    <citation type="submission" date="2021-06" db="EMBL/GenBank/DDBJ databases">
        <authorList>
            <person name="Kallberg Y."/>
            <person name="Tangrot J."/>
            <person name="Rosling A."/>
        </authorList>
    </citation>
    <scope>NUCLEOTIDE SEQUENCE</scope>
    <source>
        <strain evidence="1">IL203A</strain>
    </source>
</reference>
<comment type="caution">
    <text evidence="1">The sequence shown here is derived from an EMBL/GenBank/DDBJ whole genome shotgun (WGS) entry which is preliminary data.</text>
</comment>
<evidence type="ECO:0000313" key="1">
    <source>
        <dbReference type="EMBL" id="CAG8701127.1"/>
    </source>
</evidence>